<organism evidence="5 6">
    <name type="scientific">Dictyobacter arantiisoli</name>
    <dbReference type="NCBI Taxonomy" id="2014874"/>
    <lineage>
        <taxon>Bacteria</taxon>
        <taxon>Bacillati</taxon>
        <taxon>Chloroflexota</taxon>
        <taxon>Ktedonobacteria</taxon>
        <taxon>Ktedonobacterales</taxon>
        <taxon>Dictyobacteraceae</taxon>
        <taxon>Dictyobacter</taxon>
    </lineage>
</organism>
<dbReference type="GO" id="GO:0005524">
    <property type="term" value="F:ATP binding"/>
    <property type="evidence" value="ECO:0007669"/>
    <property type="project" value="UniProtKB-KW"/>
</dbReference>
<dbReference type="Pfam" id="PF00005">
    <property type="entry name" value="ABC_tran"/>
    <property type="match status" value="1"/>
</dbReference>
<dbReference type="InterPro" id="IPR003593">
    <property type="entry name" value="AAA+_ATPase"/>
</dbReference>
<keyword evidence="3" id="KW-0067">ATP-binding</keyword>
<sequence>MAIPDLVPAPLLNTIAIDPTSDAIVIAGATKVFKKSRPLLSRLRQHKGNVEDERKRNVLAVDHIDLTVKRREIVGILGANGSGKSTLIRMLSTLLIPDEGSVSIFGYDVVKDEATVQRLINRVSVEASFFKKLSPMENLLYAARLYNMSGADARRRIRAILTRLGIKPERIDAPLEDMSRGMQQKVAIARAFLTSPIVLLLDEPTTGLDPRSKIDVQHFVNELRDVHDATILITTHDMDEADALCDRVAIIDKGRIVVSGDTATLKRAVADLRGLSEPVSMNDVFMHYTASHLITEEDVQRYGSWEKAFEALEAQREEEE</sequence>
<dbReference type="AlphaFoldDB" id="A0A5A5TA45"/>
<dbReference type="InterPro" id="IPR003439">
    <property type="entry name" value="ABC_transporter-like_ATP-bd"/>
</dbReference>
<evidence type="ECO:0000256" key="3">
    <source>
        <dbReference type="ARBA" id="ARBA00022840"/>
    </source>
</evidence>
<dbReference type="Gene3D" id="3.40.50.300">
    <property type="entry name" value="P-loop containing nucleotide triphosphate hydrolases"/>
    <property type="match status" value="1"/>
</dbReference>
<evidence type="ECO:0000256" key="1">
    <source>
        <dbReference type="ARBA" id="ARBA00022448"/>
    </source>
</evidence>
<dbReference type="EMBL" id="BIXY01000015">
    <property type="protein sequence ID" value="GCF07883.1"/>
    <property type="molecule type" value="Genomic_DNA"/>
</dbReference>
<keyword evidence="1" id="KW-0813">Transport</keyword>
<dbReference type="GO" id="GO:0016887">
    <property type="term" value="F:ATP hydrolysis activity"/>
    <property type="evidence" value="ECO:0007669"/>
    <property type="project" value="InterPro"/>
</dbReference>
<keyword evidence="6" id="KW-1185">Reference proteome</keyword>
<dbReference type="PROSITE" id="PS50893">
    <property type="entry name" value="ABC_TRANSPORTER_2"/>
    <property type="match status" value="1"/>
</dbReference>
<evidence type="ECO:0000313" key="5">
    <source>
        <dbReference type="EMBL" id="GCF07883.1"/>
    </source>
</evidence>
<proteinExistence type="predicted"/>
<evidence type="ECO:0000313" key="6">
    <source>
        <dbReference type="Proteomes" id="UP000322530"/>
    </source>
</evidence>
<feature type="domain" description="ABC transporter" evidence="4">
    <location>
        <begin position="45"/>
        <end position="278"/>
    </location>
</feature>
<reference evidence="5 6" key="1">
    <citation type="submission" date="2019-01" db="EMBL/GenBank/DDBJ databases">
        <title>Draft genome sequence of Dictyobacter sp. Uno17.</title>
        <authorList>
            <person name="Wang C.M."/>
            <person name="Zheng Y."/>
            <person name="Sakai Y."/>
            <person name="Abe K."/>
            <person name="Yokota A."/>
            <person name="Yabe S."/>
        </authorList>
    </citation>
    <scope>NUCLEOTIDE SEQUENCE [LARGE SCALE GENOMIC DNA]</scope>
    <source>
        <strain evidence="5 6">Uno17</strain>
    </source>
</reference>
<dbReference type="PANTHER" id="PTHR42711:SF18">
    <property type="entry name" value="ABC TRANSPORTER, ATP-BINDING PROTEIN"/>
    <property type="match status" value="1"/>
</dbReference>
<protein>
    <recommendedName>
        <fullName evidence="4">ABC transporter domain-containing protein</fullName>
    </recommendedName>
</protein>
<dbReference type="InterPro" id="IPR050763">
    <property type="entry name" value="ABC_transporter_ATP-binding"/>
</dbReference>
<dbReference type="Proteomes" id="UP000322530">
    <property type="component" value="Unassembled WGS sequence"/>
</dbReference>
<evidence type="ECO:0000259" key="4">
    <source>
        <dbReference type="PROSITE" id="PS50893"/>
    </source>
</evidence>
<name>A0A5A5TA45_9CHLR</name>
<dbReference type="PANTHER" id="PTHR42711">
    <property type="entry name" value="ABC TRANSPORTER ATP-BINDING PROTEIN"/>
    <property type="match status" value="1"/>
</dbReference>
<comment type="caution">
    <text evidence="5">The sequence shown here is derived from an EMBL/GenBank/DDBJ whole genome shotgun (WGS) entry which is preliminary data.</text>
</comment>
<dbReference type="SUPFAM" id="SSF52540">
    <property type="entry name" value="P-loop containing nucleoside triphosphate hydrolases"/>
    <property type="match status" value="1"/>
</dbReference>
<gene>
    <name evidence="5" type="ORF">KDI_14470</name>
</gene>
<keyword evidence="2" id="KW-0547">Nucleotide-binding</keyword>
<evidence type="ECO:0000256" key="2">
    <source>
        <dbReference type="ARBA" id="ARBA00022741"/>
    </source>
</evidence>
<dbReference type="InterPro" id="IPR027417">
    <property type="entry name" value="P-loop_NTPase"/>
</dbReference>
<dbReference type="SMART" id="SM00382">
    <property type="entry name" value="AAA"/>
    <property type="match status" value="1"/>
</dbReference>
<accession>A0A5A5TA45</accession>